<name>A0A9P3LHK7_9APHY</name>
<evidence type="ECO:0000313" key="1">
    <source>
        <dbReference type="EMBL" id="GJE94242.1"/>
    </source>
</evidence>
<keyword evidence="2" id="KW-1185">Reference proteome</keyword>
<accession>A0A9P3LHK7</accession>
<proteinExistence type="predicted"/>
<reference evidence="1 2" key="1">
    <citation type="submission" date="2021-08" db="EMBL/GenBank/DDBJ databases">
        <title>Draft Genome Sequence of Phanerochaete sordida strain YK-624.</title>
        <authorList>
            <person name="Mori T."/>
            <person name="Dohra H."/>
            <person name="Suzuki T."/>
            <person name="Kawagishi H."/>
            <person name="Hirai H."/>
        </authorList>
    </citation>
    <scope>NUCLEOTIDE SEQUENCE [LARGE SCALE GENOMIC DNA]</scope>
    <source>
        <strain evidence="1 2">YK-624</strain>
    </source>
</reference>
<gene>
    <name evidence="1" type="ORF">PsYK624_104100</name>
</gene>
<dbReference type="AlphaFoldDB" id="A0A9P3LHK7"/>
<sequence length="123" mass="13521">MSIHHCEGPDVAPARYCQDSRATTPSAMSTLDTSLSHLFYTYEIKLHNRYCALVCGTPDRLGGPRPCTYFQDAHKGLGGSAEYDCSILHVGTEPALRVPKVRSHSFHRVMGAICVQFHACEAP</sequence>
<protein>
    <submittedName>
        <fullName evidence="1">Uncharacterized protein</fullName>
    </submittedName>
</protein>
<comment type="caution">
    <text evidence="1">The sequence shown here is derived from an EMBL/GenBank/DDBJ whole genome shotgun (WGS) entry which is preliminary data.</text>
</comment>
<evidence type="ECO:0000313" key="2">
    <source>
        <dbReference type="Proteomes" id="UP000703269"/>
    </source>
</evidence>
<organism evidence="1 2">
    <name type="scientific">Phanerochaete sordida</name>
    <dbReference type="NCBI Taxonomy" id="48140"/>
    <lineage>
        <taxon>Eukaryota</taxon>
        <taxon>Fungi</taxon>
        <taxon>Dikarya</taxon>
        <taxon>Basidiomycota</taxon>
        <taxon>Agaricomycotina</taxon>
        <taxon>Agaricomycetes</taxon>
        <taxon>Polyporales</taxon>
        <taxon>Phanerochaetaceae</taxon>
        <taxon>Phanerochaete</taxon>
    </lineage>
</organism>
<dbReference type="Proteomes" id="UP000703269">
    <property type="component" value="Unassembled WGS sequence"/>
</dbReference>
<dbReference type="EMBL" id="BPQB01000038">
    <property type="protein sequence ID" value="GJE94242.1"/>
    <property type="molecule type" value="Genomic_DNA"/>
</dbReference>